<evidence type="ECO:0000256" key="6">
    <source>
        <dbReference type="RuleBase" id="RU000481"/>
    </source>
</evidence>
<dbReference type="InterPro" id="IPR050596">
    <property type="entry name" value="AspAT/PAT-like"/>
</dbReference>
<dbReference type="AlphaFoldDB" id="A0A1G9LAF1"/>
<reference evidence="8 9" key="1">
    <citation type="submission" date="2016-10" db="EMBL/GenBank/DDBJ databases">
        <authorList>
            <person name="de Groot N.N."/>
        </authorList>
    </citation>
    <scope>NUCLEOTIDE SEQUENCE [LARGE SCALE GENOMIC DNA]</scope>
    <source>
        <strain evidence="8 9">DSM 797</strain>
    </source>
</reference>
<sequence>MKYSERVTAMQASPIRKLVPYALEAKSRGIKVYHLNIGQPDIKTPKGFFDAVKNFDSTVLEYAVSNGIPELISALQDYYATYDMHYEKDELLITNGGSEALLFTMMATCDPGDNLLVPEPFYTNYNGFGQCVNVSVNPITTKAEDGFHLPSKEKICSKINSKTKGILLSNPGNPTGAVYTKDEINMIAEIAIENNLWIIADEVYREFVYDGLDYTSFGNVKEVEDRVVIIDSVSKRYSACGARIGSIASKNKELIAEILKLCQGRLCVATLEQLGSVELYKTPASYFKEVNEEYKHRRDVLYNELMKVDGVVCEKPTGAFYIVAKLPVDNAEDFVIWMLREFNKDGETVMVCPAEGFYATEGLGRDEVRLAYILNESDLHKAATILKEGLEKYVELNKNIQKSTVEA</sequence>
<evidence type="ECO:0000256" key="5">
    <source>
        <dbReference type="ARBA" id="ARBA00022898"/>
    </source>
</evidence>
<dbReference type="InterPro" id="IPR004839">
    <property type="entry name" value="Aminotransferase_I/II_large"/>
</dbReference>
<keyword evidence="4 6" id="KW-0808">Transferase</keyword>
<evidence type="ECO:0000313" key="8">
    <source>
        <dbReference type="EMBL" id="SDL58951.1"/>
    </source>
</evidence>
<dbReference type="InterPro" id="IPR015421">
    <property type="entry name" value="PyrdxlP-dep_Trfase_major"/>
</dbReference>
<comment type="cofactor">
    <cofactor evidence="1 6">
        <name>pyridoxal 5'-phosphate</name>
        <dbReference type="ChEBI" id="CHEBI:597326"/>
    </cofactor>
</comment>
<dbReference type="NCBIfam" id="NF005744">
    <property type="entry name" value="PRK07568.1"/>
    <property type="match status" value="1"/>
</dbReference>
<dbReference type="InterPro" id="IPR015424">
    <property type="entry name" value="PyrdxlP-dep_Trfase"/>
</dbReference>
<dbReference type="Pfam" id="PF00155">
    <property type="entry name" value="Aminotran_1_2"/>
    <property type="match status" value="1"/>
</dbReference>
<dbReference type="PANTHER" id="PTHR46383:SF1">
    <property type="entry name" value="ASPARTATE AMINOTRANSFERASE"/>
    <property type="match status" value="1"/>
</dbReference>
<proteinExistence type="inferred from homology"/>
<evidence type="ECO:0000313" key="9">
    <source>
        <dbReference type="Proteomes" id="UP000199068"/>
    </source>
</evidence>
<dbReference type="PANTHER" id="PTHR46383">
    <property type="entry name" value="ASPARTATE AMINOTRANSFERASE"/>
    <property type="match status" value="1"/>
</dbReference>
<evidence type="ECO:0000259" key="7">
    <source>
        <dbReference type="Pfam" id="PF00155"/>
    </source>
</evidence>
<keyword evidence="9" id="KW-1185">Reference proteome</keyword>
<dbReference type="GO" id="GO:0008483">
    <property type="term" value="F:transaminase activity"/>
    <property type="evidence" value="ECO:0007669"/>
    <property type="project" value="UniProtKB-KW"/>
</dbReference>
<evidence type="ECO:0000256" key="3">
    <source>
        <dbReference type="ARBA" id="ARBA00022576"/>
    </source>
</evidence>
<dbReference type="InterPro" id="IPR004838">
    <property type="entry name" value="NHTrfase_class1_PyrdxlP-BS"/>
</dbReference>
<dbReference type="SUPFAM" id="SSF53383">
    <property type="entry name" value="PLP-dependent transferases"/>
    <property type="match status" value="1"/>
</dbReference>
<dbReference type="Proteomes" id="UP000199068">
    <property type="component" value="Unassembled WGS sequence"/>
</dbReference>
<dbReference type="EC" id="2.6.1.-" evidence="6"/>
<evidence type="ECO:0000256" key="1">
    <source>
        <dbReference type="ARBA" id="ARBA00001933"/>
    </source>
</evidence>
<dbReference type="GO" id="GO:0030170">
    <property type="term" value="F:pyridoxal phosphate binding"/>
    <property type="evidence" value="ECO:0007669"/>
    <property type="project" value="InterPro"/>
</dbReference>
<accession>A0A1G9LAF1</accession>
<name>A0A1G9LAF1_9FIRM</name>
<protein>
    <recommendedName>
        <fullName evidence="6">Aminotransferase</fullName>
        <ecNumber evidence="6">2.6.1.-</ecNumber>
    </recommendedName>
</protein>
<dbReference type="EMBL" id="FNGW01000002">
    <property type="protein sequence ID" value="SDL58951.1"/>
    <property type="molecule type" value="Genomic_DNA"/>
</dbReference>
<dbReference type="PROSITE" id="PS00105">
    <property type="entry name" value="AA_TRANSFER_CLASS_1"/>
    <property type="match status" value="1"/>
</dbReference>
<comment type="similarity">
    <text evidence="2 6">Belongs to the class-I pyridoxal-phosphate-dependent aminotransferase family.</text>
</comment>
<evidence type="ECO:0000256" key="4">
    <source>
        <dbReference type="ARBA" id="ARBA00022679"/>
    </source>
</evidence>
<keyword evidence="3 6" id="KW-0032">Aminotransferase</keyword>
<dbReference type="RefSeq" id="WP_092724615.1">
    <property type="nucleotide sequence ID" value="NZ_FNGW01000002.1"/>
</dbReference>
<gene>
    <name evidence="8" type="ORF">SAMN04515677_102472</name>
</gene>
<dbReference type="InterPro" id="IPR015422">
    <property type="entry name" value="PyrdxlP-dep_Trfase_small"/>
</dbReference>
<keyword evidence="5" id="KW-0663">Pyridoxal phosphate</keyword>
<feature type="domain" description="Aminotransferase class I/classII large" evidence="7">
    <location>
        <begin position="32"/>
        <end position="381"/>
    </location>
</feature>
<dbReference type="Gene3D" id="3.90.1150.10">
    <property type="entry name" value="Aspartate Aminotransferase, domain 1"/>
    <property type="match status" value="1"/>
</dbReference>
<dbReference type="STRING" id="1121325.SAMN04515677_102472"/>
<organism evidence="8 9">
    <name type="scientific">Romboutsia lituseburensis DSM 797</name>
    <dbReference type="NCBI Taxonomy" id="1121325"/>
    <lineage>
        <taxon>Bacteria</taxon>
        <taxon>Bacillati</taxon>
        <taxon>Bacillota</taxon>
        <taxon>Clostridia</taxon>
        <taxon>Peptostreptococcales</taxon>
        <taxon>Peptostreptococcaceae</taxon>
        <taxon>Romboutsia</taxon>
    </lineage>
</organism>
<dbReference type="PRINTS" id="PR00753">
    <property type="entry name" value="ACCSYNTHASE"/>
</dbReference>
<dbReference type="GO" id="GO:0006520">
    <property type="term" value="P:amino acid metabolic process"/>
    <property type="evidence" value="ECO:0007669"/>
    <property type="project" value="InterPro"/>
</dbReference>
<dbReference type="CDD" id="cd00609">
    <property type="entry name" value="AAT_like"/>
    <property type="match status" value="1"/>
</dbReference>
<evidence type="ECO:0000256" key="2">
    <source>
        <dbReference type="ARBA" id="ARBA00007441"/>
    </source>
</evidence>
<dbReference type="Gene3D" id="3.40.640.10">
    <property type="entry name" value="Type I PLP-dependent aspartate aminotransferase-like (Major domain)"/>
    <property type="match status" value="1"/>
</dbReference>